<evidence type="ECO:0000259" key="5">
    <source>
        <dbReference type="PROSITE" id="PS50081"/>
    </source>
</evidence>
<dbReference type="Pfam" id="PF03107">
    <property type="entry name" value="C1_2"/>
    <property type="match status" value="4"/>
</dbReference>
<dbReference type="PROSITE" id="PS50081">
    <property type="entry name" value="ZF_DAG_PE_2"/>
    <property type="match status" value="1"/>
</dbReference>
<evidence type="ECO:0000256" key="2">
    <source>
        <dbReference type="ARBA" id="ARBA00022737"/>
    </source>
</evidence>
<dbReference type="GO" id="GO:0008270">
    <property type="term" value="F:zinc ion binding"/>
    <property type="evidence" value="ECO:0007669"/>
    <property type="project" value="UniProtKB-KW"/>
</dbReference>
<proteinExistence type="predicted"/>
<dbReference type="Pfam" id="PF22926">
    <property type="entry name" value="C1-like_CT"/>
    <property type="match status" value="1"/>
</dbReference>
<feature type="domain" description="Phorbol-ester/DAG-type" evidence="5">
    <location>
        <begin position="8"/>
        <end position="58"/>
    </location>
</feature>
<keyword evidence="4" id="KW-0862">Zinc</keyword>
<evidence type="ECO:0000313" key="6">
    <source>
        <dbReference type="EMBL" id="RID65908.1"/>
    </source>
</evidence>
<dbReference type="AlphaFoldDB" id="A0A397ZLM9"/>
<sequence>MYSKRCPCHDTPLKSTKISSKCDVCYEEDVHDNKQGYKCDRCDFYVHEECIDPNIPSRHKHPLKLTSTHKRYETCCLCEKDRLILLYQCLPCSFRICIQCVRRPLILKPNKTHKHELHQVPIKLSFTCDACGLCSSEYPYICLQCCFIIHRKCIFLPRVIYINRHDHRIAHVFSLGPGNWICGVCRAPVNGIYGAYSCLICSYAVHSKCATAGELWDGRELEGTPEKEEEESKPFQVIDQNLIKHFSHEHNLKVSLGLEEEDKHCYACTLPFNSERCYRCTQCDFILHDACANLPLQKRHPVSNKKLTLYAQHDNYFVCEACLRHCNGFSYYGDNLNIDVQCASITDAFYHESHPHWLYLLQFNYETTHKRCSVCNSVHFMLLGCINHDVCGGFSLCFTCATLPTQVRHKYDDHPLSLCYGEGNVNSTYCCGVCEEEVYPKRGVYWCGDCNSTLHTKCVFKNLLHPRPGYTLVIRDKGTFELLPNDSLSRPTCYVCKSHCMGDLVLKSKADSSVFMCSACGFYDY</sequence>
<dbReference type="InterPro" id="IPR053192">
    <property type="entry name" value="Vacuole_Formation_Reg"/>
</dbReference>
<dbReference type="SMART" id="SM00109">
    <property type="entry name" value="C1"/>
    <property type="match status" value="2"/>
</dbReference>
<dbReference type="PANTHER" id="PTHR32410">
    <property type="entry name" value="CYSTEINE/HISTIDINE-RICH C1 DOMAIN FAMILY PROTEIN"/>
    <property type="match status" value="1"/>
</dbReference>
<protein>
    <recommendedName>
        <fullName evidence="5">Phorbol-ester/DAG-type domain-containing protein</fullName>
    </recommendedName>
</protein>
<dbReference type="InterPro" id="IPR054483">
    <property type="entry name" value="DC1-like_CT"/>
</dbReference>
<evidence type="ECO:0000256" key="3">
    <source>
        <dbReference type="ARBA" id="ARBA00022771"/>
    </source>
</evidence>
<dbReference type="InterPro" id="IPR046349">
    <property type="entry name" value="C1-like_sf"/>
</dbReference>
<dbReference type="InterPro" id="IPR002219">
    <property type="entry name" value="PKC_DAG/PE"/>
</dbReference>
<organism evidence="6 7">
    <name type="scientific">Brassica campestris</name>
    <name type="common">Field mustard</name>
    <dbReference type="NCBI Taxonomy" id="3711"/>
    <lineage>
        <taxon>Eukaryota</taxon>
        <taxon>Viridiplantae</taxon>
        <taxon>Streptophyta</taxon>
        <taxon>Embryophyta</taxon>
        <taxon>Tracheophyta</taxon>
        <taxon>Spermatophyta</taxon>
        <taxon>Magnoliopsida</taxon>
        <taxon>eudicotyledons</taxon>
        <taxon>Gunneridae</taxon>
        <taxon>Pentapetalae</taxon>
        <taxon>rosids</taxon>
        <taxon>malvids</taxon>
        <taxon>Brassicales</taxon>
        <taxon>Brassicaceae</taxon>
        <taxon>Brassiceae</taxon>
        <taxon>Brassica</taxon>
    </lineage>
</organism>
<evidence type="ECO:0000256" key="1">
    <source>
        <dbReference type="ARBA" id="ARBA00022723"/>
    </source>
</evidence>
<evidence type="ECO:0000313" key="7">
    <source>
        <dbReference type="Proteomes" id="UP000264353"/>
    </source>
</evidence>
<keyword evidence="2" id="KW-0677">Repeat</keyword>
<dbReference type="Gene3D" id="3.30.60.20">
    <property type="match status" value="1"/>
</dbReference>
<gene>
    <name evidence="6" type="ORF">BRARA_D01079</name>
</gene>
<accession>A0A397ZLM9</accession>
<dbReference type="CDD" id="cd00029">
    <property type="entry name" value="C1"/>
    <property type="match status" value="1"/>
</dbReference>
<dbReference type="InterPro" id="IPR004146">
    <property type="entry name" value="DC1"/>
</dbReference>
<dbReference type="Proteomes" id="UP000264353">
    <property type="component" value="Chromosome A4"/>
</dbReference>
<evidence type="ECO:0000256" key="4">
    <source>
        <dbReference type="ARBA" id="ARBA00022833"/>
    </source>
</evidence>
<dbReference type="SMART" id="SM00249">
    <property type="entry name" value="PHD"/>
    <property type="match status" value="4"/>
</dbReference>
<dbReference type="Pfam" id="PF00130">
    <property type="entry name" value="C1_1"/>
    <property type="match status" value="1"/>
</dbReference>
<reference evidence="6 7" key="1">
    <citation type="submission" date="2018-06" db="EMBL/GenBank/DDBJ databases">
        <title>WGS assembly of Brassica rapa FPsc.</title>
        <authorList>
            <person name="Bowman J."/>
            <person name="Kohchi T."/>
            <person name="Yamato K."/>
            <person name="Jenkins J."/>
            <person name="Shu S."/>
            <person name="Ishizaki K."/>
            <person name="Yamaoka S."/>
            <person name="Nishihama R."/>
            <person name="Nakamura Y."/>
            <person name="Berger F."/>
            <person name="Adam C."/>
            <person name="Aki S."/>
            <person name="Althoff F."/>
            <person name="Araki T."/>
            <person name="Arteaga-Vazquez M."/>
            <person name="Balasubrmanian S."/>
            <person name="Bauer D."/>
            <person name="Boehm C."/>
            <person name="Briginshaw L."/>
            <person name="Caballero-Perez J."/>
            <person name="Catarino B."/>
            <person name="Chen F."/>
            <person name="Chiyoda S."/>
            <person name="Chovatia M."/>
            <person name="Davies K."/>
            <person name="Delmans M."/>
            <person name="Demura T."/>
            <person name="Dierschke T."/>
            <person name="Dolan L."/>
            <person name="Dorantes-Acosta A."/>
            <person name="Eklund D."/>
            <person name="Florent S."/>
            <person name="Flores-Sandoval E."/>
            <person name="Fujiyama A."/>
            <person name="Fukuzawa H."/>
            <person name="Galik B."/>
            <person name="Grimanelli D."/>
            <person name="Grimwood J."/>
            <person name="Grossniklaus U."/>
            <person name="Hamada T."/>
            <person name="Haseloff J."/>
            <person name="Hetherington A."/>
            <person name="Higo A."/>
            <person name="Hirakawa Y."/>
            <person name="Hundley H."/>
            <person name="Ikeda Y."/>
            <person name="Inoue K."/>
            <person name="Inoue S."/>
            <person name="Ishida S."/>
            <person name="Jia Q."/>
            <person name="Kakita M."/>
            <person name="Kanazawa T."/>
            <person name="Kawai Y."/>
            <person name="Kawashima T."/>
            <person name="Kennedy M."/>
            <person name="Kinose K."/>
            <person name="Kinoshita T."/>
            <person name="Kohara Y."/>
            <person name="Koide E."/>
            <person name="Komatsu K."/>
            <person name="Kopischke S."/>
            <person name="Kubo M."/>
            <person name="Kyozuka J."/>
            <person name="Lagercrantz U."/>
            <person name="Lin S."/>
            <person name="Lindquist E."/>
            <person name="Lipzen A."/>
            <person name="Lu C."/>
            <person name="Luna E."/>
            <person name="Martienssen R."/>
            <person name="Minamino N."/>
            <person name="Mizutani M."/>
            <person name="Mizutani M."/>
            <person name="Mochizuki N."/>
            <person name="Monte I."/>
            <person name="Mosher R."/>
            <person name="Nagasaki H."/>
            <person name="Nakagami H."/>
            <person name="Naramoto S."/>
            <person name="Nishitani K."/>
            <person name="Ohtani M."/>
            <person name="Okamoto T."/>
            <person name="Okumura M."/>
            <person name="Phillips J."/>
            <person name="Pollak B."/>
            <person name="Reinders A."/>
            <person name="Roevekamp M."/>
            <person name="Sano R."/>
            <person name="Sawa S."/>
            <person name="Schmid M."/>
            <person name="Shirakawa M."/>
            <person name="Solano R."/>
            <person name="Spunde A."/>
            <person name="Suetsugu N."/>
            <person name="Sugano S."/>
            <person name="Sugiyama A."/>
            <person name="Sun R."/>
            <person name="Suzuki Y."/>
            <person name="Takenaka M."/>
            <person name="Takezawa D."/>
            <person name="Tomogane H."/>
            <person name="Tsuzuki M."/>
            <person name="Ueda T."/>
            <person name="Umeda M."/>
            <person name="Ward J."/>
            <person name="Watanabe Y."/>
            <person name="Yazaki K."/>
            <person name="Yokoyama R."/>
            <person name="Yoshitake Y."/>
            <person name="Yotsui I."/>
            <person name="Zachgo S."/>
            <person name="Schmutz J."/>
        </authorList>
    </citation>
    <scope>NUCLEOTIDE SEQUENCE [LARGE SCALE GENOMIC DNA]</scope>
    <source>
        <strain evidence="7">cv. B-3</strain>
    </source>
</reference>
<name>A0A397ZLM9_BRACM</name>
<keyword evidence="1" id="KW-0479">Metal-binding</keyword>
<dbReference type="PANTHER" id="PTHR32410:SF184">
    <property type="entry name" value="CHP-RICH ZINC FINGER PROTEIN-LIKE-RELATED"/>
    <property type="match status" value="1"/>
</dbReference>
<dbReference type="SUPFAM" id="SSF57889">
    <property type="entry name" value="Cysteine-rich domain"/>
    <property type="match status" value="4"/>
</dbReference>
<dbReference type="InterPro" id="IPR001965">
    <property type="entry name" value="Znf_PHD"/>
</dbReference>
<keyword evidence="3" id="KW-0863">Zinc-finger</keyword>
<dbReference type="EMBL" id="CM010631">
    <property type="protein sequence ID" value="RID65908.1"/>
    <property type="molecule type" value="Genomic_DNA"/>
</dbReference>